<dbReference type="InterPro" id="IPR000717">
    <property type="entry name" value="PCI_dom"/>
</dbReference>
<dbReference type="InterPro" id="IPR036388">
    <property type="entry name" value="WH-like_DNA-bd_sf"/>
</dbReference>
<dbReference type="EMBL" id="HBIS01003142">
    <property type="protein sequence ID" value="CAE0609006.1"/>
    <property type="molecule type" value="Transcribed_RNA"/>
</dbReference>
<dbReference type="EMBL" id="HBIS01003146">
    <property type="protein sequence ID" value="CAE0609010.1"/>
    <property type="molecule type" value="Transcribed_RNA"/>
</dbReference>
<dbReference type="PANTHER" id="PTHR12732">
    <property type="entry name" value="UNCHARACTERIZED PROTEASOME COMPONENT REGION PCI-CONTAINING"/>
    <property type="match status" value="1"/>
</dbReference>
<feature type="domain" description="PCI" evidence="1">
    <location>
        <begin position="205"/>
        <end position="397"/>
    </location>
</feature>
<dbReference type="EMBL" id="HBIS01003145">
    <property type="protein sequence ID" value="CAE0609009.1"/>
    <property type="molecule type" value="Transcribed_RNA"/>
</dbReference>
<dbReference type="InterPro" id="IPR045114">
    <property type="entry name" value="Csn12-like"/>
</dbReference>
<evidence type="ECO:0000259" key="1">
    <source>
        <dbReference type="PROSITE" id="PS50250"/>
    </source>
</evidence>
<gene>
    <name evidence="2" type="ORF">PSAL00342_LOCUS2824</name>
    <name evidence="3" type="ORF">PSAL00342_LOCUS2825</name>
    <name evidence="4" type="ORF">PSAL00342_LOCUS2826</name>
    <name evidence="5" type="ORF">PSAL00342_LOCUS2827</name>
    <name evidence="6" type="ORF">PSAL00342_LOCUS2828</name>
    <name evidence="7" type="ORF">PSAL00342_LOCUS2829</name>
    <name evidence="8" type="ORF">PSAL00342_LOCUS2830</name>
</gene>
<dbReference type="SMART" id="SM00753">
    <property type="entry name" value="PAM"/>
    <property type="match status" value="1"/>
</dbReference>
<sequence length="409" mass="46937">MATRMSHATEVKRVLEGRDGRKLAQLMDLQDEAMRHAMANGSKGSTMAELRLIDENLQETFALLYETAQLLQARNTKLAYETLVNALGPFQRAFREDEDAWLVKPMHRMVKNLRSVAEACDAVPNGMQEKTNNMADAGAQMMKCFAVSIQAQHNRSKKLAALFIVNELFKVYFKLNTLHLCKNLVRAVMAPTFAKLEEFPMAQRVTYMYYVGRLSVFEEKYKDAEEQLEFALAHCDKGAVKNKRRILQYLVPVKLGRGHVPSMDLLQKYQLYEYTDLVGSFKCGSMQAFNQTLLQHQRKFIASGTYLLLEKMKLVVYRTLFKKVHQVHTKMVLEGAEGRGKSTQISMEMLKASLDWQRVSMDLEEIECLVSNLIFQGYIKGYLSHQKRTLVVSKQDPFPHLFEVAKSSY</sequence>
<evidence type="ECO:0000313" key="6">
    <source>
        <dbReference type="EMBL" id="CAE0609009.1"/>
    </source>
</evidence>
<accession>A0A6U9QHT9</accession>
<dbReference type="GO" id="GO:0003723">
    <property type="term" value="F:RNA binding"/>
    <property type="evidence" value="ECO:0007669"/>
    <property type="project" value="InterPro"/>
</dbReference>
<dbReference type="Gene3D" id="1.10.10.10">
    <property type="entry name" value="Winged helix-like DNA-binding domain superfamily/Winged helix DNA-binding domain"/>
    <property type="match status" value="1"/>
</dbReference>
<dbReference type="GO" id="GO:0000973">
    <property type="term" value="P:post-transcriptional tethering of RNA polymerase II gene DNA at nuclear periphery"/>
    <property type="evidence" value="ECO:0007669"/>
    <property type="project" value="TreeGrafter"/>
</dbReference>
<evidence type="ECO:0000313" key="7">
    <source>
        <dbReference type="EMBL" id="CAE0609010.1"/>
    </source>
</evidence>
<dbReference type="EMBL" id="HBIS01003143">
    <property type="protein sequence ID" value="CAE0609007.1"/>
    <property type="molecule type" value="Transcribed_RNA"/>
</dbReference>
<dbReference type="PROSITE" id="PS50250">
    <property type="entry name" value="PCI"/>
    <property type="match status" value="1"/>
</dbReference>
<proteinExistence type="predicted"/>
<evidence type="ECO:0000313" key="4">
    <source>
        <dbReference type="EMBL" id="CAE0609007.1"/>
    </source>
</evidence>
<evidence type="ECO:0000313" key="2">
    <source>
        <dbReference type="EMBL" id="CAE0609005.1"/>
    </source>
</evidence>
<dbReference type="EMBL" id="HBIS01003141">
    <property type="protein sequence ID" value="CAE0609005.1"/>
    <property type="molecule type" value="Transcribed_RNA"/>
</dbReference>
<name>A0A6U9QHT9_9CHLO</name>
<dbReference type="GO" id="GO:0006368">
    <property type="term" value="P:transcription elongation by RNA polymerase II"/>
    <property type="evidence" value="ECO:0007669"/>
    <property type="project" value="TreeGrafter"/>
</dbReference>
<dbReference type="EMBL" id="HBIS01003144">
    <property type="protein sequence ID" value="CAE0609008.1"/>
    <property type="molecule type" value="Transcribed_RNA"/>
</dbReference>
<reference evidence="8" key="1">
    <citation type="submission" date="2021-01" db="EMBL/GenBank/DDBJ databases">
        <authorList>
            <person name="Corre E."/>
            <person name="Pelletier E."/>
            <person name="Niang G."/>
            <person name="Scheremetjew M."/>
            <person name="Finn R."/>
            <person name="Kale V."/>
            <person name="Holt S."/>
            <person name="Cochrane G."/>
            <person name="Meng A."/>
            <person name="Brown T."/>
            <person name="Cohen L."/>
        </authorList>
    </citation>
    <scope>NUCLEOTIDE SEQUENCE</scope>
    <source>
        <strain evidence="8">CCMP1897</strain>
    </source>
</reference>
<evidence type="ECO:0000313" key="5">
    <source>
        <dbReference type="EMBL" id="CAE0609008.1"/>
    </source>
</evidence>
<protein>
    <recommendedName>
        <fullName evidence="1">PCI domain-containing protein</fullName>
    </recommendedName>
</protein>
<dbReference type="PANTHER" id="PTHR12732:SF0">
    <property type="entry name" value="PCI DOMAIN-CONTAINING PROTEIN 2"/>
    <property type="match status" value="1"/>
</dbReference>
<dbReference type="Pfam" id="PF01399">
    <property type="entry name" value="PCI"/>
    <property type="match status" value="1"/>
</dbReference>
<organism evidence="8">
    <name type="scientific">Picocystis salinarum</name>
    <dbReference type="NCBI Taxonomy" id="88271"/>
    <lineage>
        <taxon>Eukaryota</taxon>
        <taxon>Viridiplantae</taxon>
        <taxon>Chlorophyta</taxon>
        <taxon>Picocystophyceae</taxon>
        <taxon>Picocystales</taxon>
        <taxon>Picocystaceae</taxon>
        <taxon>Picocystis</taxon>
    </lineage>
</organism>
<dbReference type="GO" id="GO:0070390">
    <property type="term" value="C:transcription export complex 2"/>
    <property type="evidence" value="ECO:0007669"/>
    <property type="project" value="TreeGrafter"/>
</dbReference>
<dbReference type="EMBL" id="HBIS01003147">
    <property type="protein sequence ID" value="CAE0609011.1"/>
    <property type="molecule type" value="Transcribed_RNA"/>
</dbReference>
<dbReference type="GO" id="GO:0016973">
    <property type="term" value="P:poly(A)+ mRNA export from nucleus"/>
    <property type="evidence" value="ECO:0007669"/>
    <property type="project" value="TreeGrafter"/>
</dbReference>
<evidence type="ECO:0000313" key="8">
    <source>
        <dbReference type="EMBL" id="CAE0609011.1"/>
    </source>
</evidence>
<dbReference type="AlphaFoldDB" id="A0A6U9QHT9"/>
<dbReference type="GO" id="GO:0003690">
    <property type="term" value="F:double-stranded DNA binding"/>
    <property type="evidence" value="ECO:0007669"/>
    <property type="project" value="InterPro"/>
</dbReference>
<evidence type="ECO:0000313" key="3">
    <source>
        <dbReference type="EMBL" id="CAE0609006.1"/>
    </source>
</evidence>